<protein>
    <submittedName>
        <fullName evidence="2">Uncharacterized protein</fullName>
    </submittedName>
</protein>
<evidence type="ECO:0000313" key="2">
    <source>
        <dbReference type="EMBL" id="PTX38376.1"/>
    </source>
</evidence>
<dbReference type="RefSeq" id="WP_107978798.1">
    <property type="nucleotide sequence ID" value="NZ_BMEZ01000044.1"/>
</dbReference>
<comment type="caution">
    <text evidence="2">The sequence shown here is derived from an EMBL/GenBank/DDBJ whole genome shotgun (WGS) entry which is preliminary data.</text>
</comment>
<sequence>MSNAAQKRAIENYRARLTQRGIKRFEVMALETDRELIRSLARRLSEDSPEADQLRSAVKEAVSGEPPKSGGILSALRRSPLVGADLDLSRSHEEGRQVDL</sequence>
<evidence type="ECO:0000256" key="1">
    <source>
        <dbReference type="SAM" id="MobiDB-lite"/>
    </source>
</evidence>
<keyword evidence="3" id="KW-1185">Reference proteome</keyword>
<evidence type="ECO:0000313" key="3">
    <source>
        <dbReference type="Proteomes" id="UP000244069"/>
    </source>
</evidence>
<reference evidence="2 3" key="1">
    <citation type="submission" date="2018-04" db="EMBL/GenBank/DDBJ databases">
        <title>Genomic Encyclopedia of Archaeal and Bacterial Type Strains, Phase II (KMG-II): from individual species to whole genera.</title>
        <authorList>
            <person name="Goeker M."/>
        </authorList>
    </citation>
    <scope>NUCLEOTIDE SEQUENCE [LARGE SCALE GENOMIC DNA]</scope>
    <source>
        <strain evidence="2 3">DSM 29329</strain>
    </source>
</reference>
<dbReference type="OrthoDB" id="7360905at2"/>
<proteinExistence type="predicted"/>
<dbReference type="Proteomes" id="UP000244069">
    <property type="component" value="Unassembled WGS sequence"/>
</dbReference>
<organism evidence="2 3">
    <name type="scientific">Allosediminivita pacifica</name>
    <dbReference type="NCBI Taxonomy" id="1267769"/>
    <lineage>
        <taxon>Bacteria</taxon>
        <taxon>Pseudomonadati</taxon>
        <taxon>Pseudomonadota</taxon>
        <taxon>Alphaproteobacteria</taxon>
        <taxon>Rhodobacterales</taxon>
        <taxon>Paracoccaceae</taxon>
        <taxon>Allosediminivita</taxon>
    </lineage>
</organism>
<feature type="region of interest" description="Disordered" evidence="1">
    <location>
        <begin position="44"/>
        <end position="76"/>
    </location>
</feature>
<dbReference type="EMBL" id="QBKN01000044">
    <property type="protein sequence ID" value="PTX38376.1"/>
    <property type="molecule type" value="Genomic_DNA"/>
</dbReference>
<name>A0A2T6A3I5_9RHOB</name>
<gene>
    <name evidence="2" type="ORF">C8N44_14420</name>
</gene>
<dbReference type="AlphaFoldDB" id="A0A2T6A3I5"/>
<accession>A0A2T6A3I5</accession>